<dbReference type="OrthoDB" id="2155291at2759"/>
<dbReference type="Pfam" id="PF00610">
    <property type="entry name" value="DEP"/>
    <property type="match status" value="1"/>
</dbReference>
<evidence type="ECO:0000313" key="6">
    <source>
        <dbReference type="Proteomes" id="UP000236544"/>
    </source>
</evidence>
<accession>A0A0P1KRX0</accession>
<dbReference type="InterPro" id="IPR036388">
    <property type="entry name" value="WH-like_DNA-bd_sf"/>
</dbReference>
<dbReference type="PANTHER" id="PTHR23065">
    <property type="entry name" value="PROLINE-SERINE-THREONINE PHOSPHATASE INTERACTING PROTEIN 1"/>
    <property type="match status" value="1"/>
</dbReference>
<dbReference type="InterPro" id="IPR000198">
    <property type="entry name" value="RhoGAP_dom"/>
</dbReference>
<dbReference type="InterPro" id="IPR031160">
    <property type="entry name" value="F_BAR_dom"/>
</dbReference>
<dbReference type="SMART" id="SM00049">
    <property type="entry name" value="DEP"/>
    <property type="match status" value="1"/>
</dbReference>
<evidence type="ECO:0000313" key="5">
    <source>
        <dbReference type="EMBL" id="CUS22771.1"/>
    </source>
</evidence>
<feature type="domain" description="F-BAR" evidence="4">
    <location>
        <begin position="2"/>
        <end position="437"/>
    </location>
</feature>
<dbReference type="Pfam" id="PF00611">
    <property type="entry name" value="FCH"/>
    <property type="match status" value="1"/>
</dbReference>
<dbReference type="PROSITE" id="PS50186">
    <property type="entry name" value="DEP"/>
    <property type="match status" value="1"/>
</dbReference>
<dbReference type="Gene3D" id="1.10.555.10">
    <property type="entry name" value="Rho GTPase activation protein"/>
    <property type="match status" value="1"/>
</dbReference>
<dbReference type="SUPFAM" id="SSF46785">
    <property type="entry name" value="Winged helix' DNA-binding domain"/>
    <property type="match status" value="1"/>
</dbReference>
<feature type="domain" description="Rho-GAP" evidence="3">
    <location>
        <begin position="471"/>
        <end position="688"/>
    </location>
</feature>
<evidence type="ECO:0000259" key="3">
    <source>
        <dbReference type="PROSITE" id="PS50238"/>
    </source>
</evidence>
<dbReference type="SMART" id="SM00324">
    <property type="entry name" value="RhoGAP"/>
    <property type="match status" value="1"/>
</dbReference>
<dbReference type="PROSITE" id="PS50238">
    <property type="entry name" value="RHOGAP"/>
    <property type="match status" value="1"/>
</dbReference>
<dbReference type="GO" id="GO:0005737">
    <property type="term" value="C:cytoplasm"/>
    <property type="evidence" value="ECO:0007669"/>
    <property type="project" value="TreeGrafter"/>
</dbReference>
<dbReference type="InterPro" id="IPR036390">
    <property type="entry name" value="WH_DNA-bd_sf"/>
</dbReference>
<gene>
    <name evidence="5" type="ORF">LAQU0_S06e05644g</name>
</gene>
<organism evidence="5 6">
    <name type="scientific">Lachancea quebecensis</name>
    <dbReference type="NCBI Taxonomy" id="1654605"/>
    <lineage>
        <taxon>Eukaryota</taxon>
        <taxon>Fungi</taxon>
        <taxon>Dikarya</taxon>
        <taxon>Ascomycota</taxon>
        <taxon>Saccharomycotina</taxon>
        <taxon>Saccharomycetes</taxon>
        <taxon>Saccharomycetales</taxon>
        <taxon>Saccharomycetaceae</taxon>
        <taxon>Lachancea</taxon>
    </lineage>
</organism>
<dbReference type="GO" id="GO:0007010">
    <property type="term" value="P:cytoskeleton organization"/>
    <property type="evidence" value="ECO:0007669"/>
    <property type="project" value="TreeGrafter"/>
</dbReference>
<dbReference type="GO" id="GO:0005886">
    <property type="term" value="C:plasma membrane"/>
    <property type="evidence" value="ECO:0007669"/>
    <property type="project" value="TreeGrafter"/>
</dbReference>
<dbReference type="SUPFAM" id="SSF48350">
    <property type="entry name" value="GTPase activation domain, GAP"/>
    <property type="match status" value="1"/>
</dbReference>
<protein>
    <submittedName>
        <fullName evidence="5">LAQU0S06e05644g1_1</fullName>
    </submittedName>
</protein>
<keyword evidence="1" id="KW-0175">Coiled coil</keyword>
<dbReference type="InterPro" id="IPR008936">
    <property type="entry name" value="Rho_GTPase_activation_prot"/>
</dbReference>
<dbReference type="GO" id="GO:0000935">
    <property type="term" value="C:division septum"/>
    <property type="evidence" value="ECO:0007669"/>
    <property type="project" value="TreeGrafter"/>
</dbReference>
<dbReference type="AlphaFoldDB" id="A0A0P1KRX0"/>
<dbReference type="Gene3D" id="1.10.10.10">
    <property type="entry name" value="Winged helix-like DNA-binding domain superfamily/Winged helix DNA-binding domain"/>
    <property type="match status" value="1"/>
</dbReference>
<dbReference type="GO" id="GO:0007264">
    <property type="term" value="P:small GTPase-mediated signal transduction"/>
    <property type="evidence" value="ECO:0007669"/>
    <property type="project" value="TreeGrafter"/>
</dbReference>
<dbReference type="InterPro" id="IPR001060">
    <property type="entry name" value="FCH_dom"/>
</dbReference>
<proteinExistence type="predicted"/>
<evidence type="ECO:0000256" key="1">
    <source>
        <dbReference type="PROSITE-ProRule" id="PRU01077"/>
    </source>
</evidence>
<dbReference type="Proteomes" id="UP000236544">
    <property type="component" value="Unassembled WGS sequence"/>
</dbReference>
<dbReference type="SMART" id="SM00055">
    <property type="entry name" value="FCH"/>
    <property type="match status" value="1"/>
</dbReference>
<keyword evidence="6" id="KW-1185">Reference proteome</keyword>
<dbReference type="Gene3D" id="1.20.1270.60">
    <property type="entry name" value="Arfaptin homology (AH) domain/BAR domain"/>
    <property type="match status" value="2"/>
</dbReference>
<name>A0A0P1KRX0_9SACH</name>
<reference evidence="6" key="1">
    <citation type="submission" date="2015-10" db="EMBL/GenBank/DDBJ databases">
        <authorList>
            <person name="Devillers H."/>
        </authorList>
    </citation>
    <scope>NUCLEOTIDE SEQUENCE [LARGE SCALE GENOMIC DNA]</scope>
</reference>
<dbReference type="PROSITE" id="PS51741">
    <property type="entry name" value="F_BAR"/>
    <property type="match status" value="1"/>
</dbReference>
<dbReference type="InterPro" id="IPR027267">
    <property type="entry name" value="AH/BAR_dom_sf"/>
</dbReference>
<evidence type="ECO:0000259" key="2">
    <source>
        <dbReference type="PROSITE" id="PS50186"/>
    </source>
</evidence>
<dbReference type="PANTHER" id="PTHR23065:SF17">
    <property type="entry name" value="RHO-GTPASE-ACTIVATING PROTEIN RGD2"/>
    <property type="match status" value="1"/>
</dbReference>
<dbReference type="Pfam" id="PF00620">
    <property type="entry name" value="RhoGAP"/>
    <property type="match status" value="1"/>
</dbReference>
<dbReference type="EMBL" id="LN890530">
    <property type="protein sequence ID" value="CUS22771.1"/>
    <property type="molecule type" value="Genomic_DNA"/>
</dbReference>
<sequence length="705" mass="80516">MPSFSDSFWTSDLSTGVERLFEELHKGCNQNVLFIQLFASRMQFEVNYGRQLCKTTSSVEGLSATTGSLSSLDAALNQVADAMEEEGRAHISAAADIETTVLRPFSAWCDDHEQRVIYSEKILKTNVSNYQKSKKYVEKLEQVYFNKCRQLEDYKRTNYNDEELENAMKQLELYQEQEHSLAKEREYEKFGMFGNIDFDVRTMRETIRLLLTKLEKSDYKVPFINYHFYNTNNGSEIVKFLMDNLTLKDADQAEAFGQDLLNAGFLKYCNGVGTTFVNSKKFQYSWKPYAYKFAQLSQPNANEVEDENTEESSQAFSDYFTDLTTIITQNQNAGPKSSNLPSVSNVERALFKLIKEMEAADSKYRKECKKIDSLRCSLEELIVDHFTFMEKCELDRLKALEKVILDFSPIISKKASAVESFQESVLKAASTVDPTLDLMRLVENARTGFFQPRVIPYNNYYNPGGYQNFGIDLETRCRLDKKIVPLIVSSILSYMDQVYPELPNDNVRTTVWTVPVKLHSTHKLRAVLNQKPFQDESEVFEKLKEFNEEPSTIASALKIYLLELPQPIISNDVYDTLKALYAEFPPSEPEDEPQASVDSQRVNGVSSAFNALSKPQIATLDAITSHFSRLIKILKMGSSATSETLANEFIRSISEEFANCIIEVKLPDGNDLGYKIFSDLLLFRKPIFRGLKRQNSKIRDPASSS</sequence>
<dbReference type="InterPro" id="IPR000591">
    <property type="entry name" value="DEP_dom"/>
</dbReference>
<evidence type="ECO:0000259" key="4">
    <source>
        <dbReference type="PROSITE" id="PS51741"/>
    </source>
</evidence>
<dbReference type="CDD" id="cd04399">
    <property type="entry name" value="RhoGAP_fRGD2"/>
    <property type="match status" value="1"/>
</dbReference>
<dbReference type="SUPFAM" id="SSF103657">
    <property type="entry name" value="BAR/IMD domain-like"/>
    <property type="match status" value="1"/>
</dbReference>
<feature type="domain" description="DEP" evidence="2">
    <location>
        <begin position="230"/>
        <end position="295"/>
    </location>
</feature>
<dbReference type="GO" id="GO:0005096">
    <property type="term" value="F:GTPase activator activity"/>
    <property type="evidence" value="ECO:0007669"/>
    <property type="project" value="TreeGrafter"/>
</dbReference>